<keyword evidence="4" id="KW-1185">Reference proteome</keyword>
<organism evidence="3 4">
    <name type="scientific">Thalassotalea profundi</name>
    <dbReference type="NCBI Taxonomy" id="2036687"/>
    <lineage>
        <taxon>Bacteria</taxon>
        <taxon>Pseudomonadati</taxon>
        <taxon>Pseudomonadota</taxon>
        <taxon>Gammaproteobacteria</taxon>
        <taxon>Alteromonadales</taxon>
        <taxon>Colwelliaceae</taxon>
        <taxon>Thalassotalea</taxon>
    </lineage>
</organism>
<evidence type="ECO:0000313" key="4">
    <source>
        <dbReference type="Proteomes" id="UP000626370"/>
    </source>
</evidence>
<dbReference type="SUPFAM" id="SSF48452">
    <property type="entry name" value="TPR-like"/>
    <property type="match status" value="1"/>
</dbReference>
<reference evidence="4" key="1">
    <citation type="journal article" date="2019" name="Int. J. Syst. Evol. Microbiol.">
        <title>The Global Catalogue of Microorganisms (GCM) 10K type strain sequencing project: providing services to taxonomists for standard genome sequencing and annotation.</title>
        <authorList>
            <consortium name="The Broad Institute Genomics Platform"/>
            <consortium name="The Broad Institute Genome Sequencing Center for Infectious Disease"/>
            <person name="Wu L."/>
            <person name="Ma J."/>
        </authorList>
    </citation>
    <scope>NUCLEOTIDE SEQUENCE [LARGE SCALE GENOMIC DNA]</scope>
    <source>
        <strain evidence="4">CGMCC 1.15922</strain>
    </source>
</reference>
<dbReference type="Pfam" id="PF14559">
    <property type="entry name" value="TPR_19"/>
    <property type="match status" value="1"/>
</dbReference>
<dbReference type="InterPro" id="IPR011990">
    <property type="entry name" value="TPR-like_helical_dom_sf"/>
</dbReference>
<proteinExistence type="predicted"/>
<feature type="compositionally biased region" description="Polar residues" evidence="1">
    <location>
        <begin position="83"/>
        <end position="97"/>
    </location>
</feature>
<feature type="region of interest" description="Disordered" evidence="1">
    <location>
        <begin position="83"/>
        <end position="107"/>
    </location>
</feature>
<sequence length="393" mass="44146">MSVINQMLKDLDKRQQEQVNPLTANAAITDSKPRSQRWVIIILILLLIISLGVIVWQKWGIRTNETLSKNTVIGNNITSGNNTVPDKVMTESTLPEQEQSKKQREKDNIETIVTSPNNDNEPNIIEAENLAATTVTKNVNGNLESDQSLMAQQKLIEQEKPEIKQSLEKIGRGENREATIIVEQAEKELAQSIEPTLTISRRQLTPDQLAIKKIAQAEQAIADQDIKRAEQLLEEVLLVVPSHKFARKQLAALWFGKQSYQAALNLLSQGLALDNQDVEFRLMKARIYLSQGQTKSAYDELVVLDDLRLVEYQSVLASTAQQLSLFSAAEKAYNILTQLAPNIGRWWLGLGIAQDSQGYFKQAKMSYQNALKLQDLSNETAQFAKNRIVELGE</sequence>
<keyword evidence="2" id="KW-1133">Transmembrane helix</keyword>
<dbReference type="RefSeq" id="WP_189379154.1">
    <property type="nucleotide sequence ID" value="NZ_BNAH01000014.1"/>
</dbReference>
<evidence type="ECO:0000256" key="2">
    <source>
        <dbReference type="SAM" id="Phobius"/>
    </source>
</evidence>
<comment type="caution">
    <text evidence="3">The sequence shown here is derived from an EMBL/GenBank/DDBJ whole genome shotgun (WGS) entry which is preliminary data.</text>
</comment>
<dbReference type="Proteomes" id="UP000626370">
    <property type="component" value="Unassembled WGS sequence"/>
</dbReference>
<dbReference type="EMBL" id="BNAH01000014">
    <property type="protein sequence ID" value="GHE99118.1"/>
    <property type="molecule type" value="Genomic_DNA"/>
</dbReference>
<feature type="transmembrane region" description="Helical" evidence="2">
    <location>
        <begin position="38"/>
        <end position="59"/>
    </location>
</feature>
<keyword evidence="2" id="KW-0472">Membrane</keyword>
<gene>
    <name evidence="3" type="primary">mshN</name>
    <name evidence="3" type="ORF">GCM10011501_30830</name>
</gene>
<protein>
    <submittedName>
        <fullName evidence="3">MSHA biogenesis protein MshN</fullName>
    </submittedName>
</protein>
<feature type="compositionally biased region" description="Basic and acidic residues" evidence="1">
    <location>
        <begin position="98"/>
        <end position="107"/>
    </location>
</feature>
<keyword evidence="2" id="KW-0812">Transmembrane</keyword>
<evidence type="ECO:0000313" key="3">
    <source>
        <dbReference type="EMBL" id="GHE99118.1"/>
    </source>
</evidence>
<name>A0ABQ3IZD6_9GAMM</name>
<accession>A0ABQ3IZD6</accession>
<evidence type="ECO:0000256" key="1">
    <source>
        <dbReference type="SAM" id="MobiDB-lite"/>
    </source>
</evidence>
<dbReference type="Gene3D" id="1.25.40.10">
    <property type="entry name" value="Tetratricopeptide repeat domain"/>
    <property type="match status" value="2"/>
</dbReference>